<comment type="caution">
    <text evidence="1">The sequence shown here is derived from an EMBL/GenBank/DDBJ whole genome shotgun (WGS) entry which is preliminary data.</text>
</comment>
<dbReference type="Pfam" id="PF03695">
    <property type="entry name" value="UPF0149"/>
    <property type="match status" value="1"/>
</dbReference>
<dbReference type="SUPFAM" id="SSF48452">
    <property type="entry name" value="TPR-like"/>
    <property type="match status" value="1"/>
</dbReference>
<dbReference type="EMBL" id="APVG01000048">
    <property type="protein sequence ID" value="ENY70962.1"/>
    <property type="molecule type" value="Genomic_DNA"/>
</dbReference>
<dbReference type="SUPFAM" id="SSF101327">
    <property type="entry name" value="YgfB-like"/>
    <property type="match status" value="1"/>
</dbReference>
<reference evidence="1 2" key="1">
    <citation type="journal article" date="2013" name="Genome Announc.">
        <title>Draft Genome Sequence of the Aeromonas diversa Type Strain.</title>
        <authorList>
            <person name="Farfan M."/>
            <person name="Spataro N."/>
            <person name="Sanglas A."/>
            <person name="Albarral V."/>
            <person name="Loren J.G."/>
            <person name="Bosch E."/>
            <person name="Fuste M.C."/>
        </authorList>
    </citation>
    <scope>NUCLEOTIDE SEQUENCE [LARGE SCALE GENOMIC DNA]</scope>
    <source>
        <strain evidence="1 2">2478-85</strain>
    </source>
</reference>
<dbReference type="Gene3D" id="1.20.120.740">
    <property type="entry name" value="YgfB uncharacterised protein family UPF0149, PF03695"/>
    <property type="match status" value="1"/>
</dbReference>
<evidence type="ECO:0000313" key="2">
    <source>
        <dbReference type="Proteomes" id="UP000023775"/>
    </source>
</evidence>
<dbReference type="eggNOG" id="COG3079">
    <property type="taxonomic scope" value="Bacteria"/>
</dbReference>
<protein>
    <recommendedName>
        <fullName evidence="3">TPR repeat-containing protein</fullName>
    </recommendedName>
</protein>
<dbReference type="InterPro" id="IPR036255">
    <property type="entry name" value="YgfB-like_sf"/>
</dbReference>
<keyword evidence="2" id="KW-1185">Reference proteome</keyword>
<name>N9V6Q2_9GAMM</name>
<dbReference type="Proteomes" id="UP000023775">
    <property type="component" value="Unassembled WGS sequence"/>
</dbReference>
<dbReference type="RefSeq" id="WP_005358137.1">
    <property type="nucleotide sequence ID" value="NZ_APVG01000048.1"/>
</dbReference>
<dbReference type="InterPro" id="IPR011990">
    <property type="entry name" value="TPR-like_helical_dom_sf"/>
</dbReference>
<dbReference type="Gene3D" id="1.25.40.10">
    <property type="entry name" value="Tetratricopeptide repeat domain"/>
    <property type="match status" value="1"/>
</dbReference>
<sequence>MTPSVRTRHLNAWLEQALPGLGYAGLHGFLCARLTGPELPDWRQPLAGLWQDALDEKTTQALASLINELEALADEGQLALPTQCRLSSEDPESVFADEQPLRQWSHGFSLGFACWPRPTDLNHPSTQLRFSLAAELCLFRDRHMAQMLHQAAPDAPALPDFLKRSRQSMKSALNGLLQAEHAEVVTPRRHHATELAIPAEQAERWQGWFEAAAQSRSQQERARLYGLIVDDASTLFDQAALEALGGYAWSEPAARPLLAARASLADCLREQGRFAEAEAHYLALLTLCQDDPLGCRYLLSSLYALTGRWEALAALLERFDEASSWLCFNRALMIFATRGGEAAAPALAEACNANAHVKASLLGSRKLPKEAPESYSPGSRDEAASYAIATREAWLKHGALFWLRQG</sequence>
<organism evidence="1 2">
    <name type="scientific">Aeromonas diversa CDC 2478-85</name>
    <dbReference type="NCBI Taxonomy" id="1268237"/>
    <lineage>
        <taxon>Bacteria</taxon>
        <taxon>Pseudomonadati</taxon>
        <taxon>Pseudomonadota</taxon>
        <taxon>Gammaproteobacteria</taxon>
        <taxon>Aeromonadales</taxon>
        <taxon>Aeromonadaceae</taxon>
        <taxon>Aeromonas</taxon>
    </lineage>
</organism>
<dbReference type="OrthoDB" id="9783391at2"/>
<evidence type="ECO:0008006" key="3">
    <source>
        <dbReference type="Google" id="ProtNLM"/>
    </source>
</evidence>
<proteinExistence type="predicted"/>
<evidence type="ECO:0000313" key="1">
    <source>
        <dbReference type="EMBL" id="ENY70962.1"/>
    </source>
</evidence>
<dbReference type="AlphaFoldDB" id="N9V6Q2"/>
<accession>N9V6Q2</accession>
<dbReference type="PATRIC" id="fig|1268237.3.peg.3064"/>
<dbReference type="InterPro" id="IPR011978">
    <property type="entry name" value="YgfB-like"/>
</dbReference>
<gene>
    <name evidence="1" type="ORF">G114_15566</name>
</gene>